<dbReference type="Pfam" id="PF00254">
    <property type="entry name" value="FKBP_C"/>
    <property type="match status" value="1"/>
</dbReference>
<sequence length="138" mass="14465">MKSIVSLAAVLFSLAGAQAQAQAPVETQKLPSGVIVEHTVQGQGAQPTASSVVQVHYRGTLADGKEFDSSFKRGQPTTFPLNRVIPCWTEGLQQMKVGGKAKLTCPANTAYGAQGIPGVIPGNSTLTFEVELLNVATR</sequence>
<dbReference type="PANTHER" id="PTHR43811">
    <property type="entry name" value="FKBP-TYPE PEPTIDYL-PROLYL CIS-TRANS ISOMERASE FKPA"/>
    <property type="match status" value="1"/>
</dbReference>
<comment type="similarity">
    <text evidence="2 6">Belongs to the FKBP-type PPIase family.</text>
</comment>
<evidence type="ECO:0000256" key="7">
    <source>
        <dbReference type="SAM" id="SignalP"/>
    </source>
</evidence>
<name>A0ABU5IBG5_9BURK</name>
<evidence type="ECO:0000256" key="1">
    <source>
        <dbReference type="ARBA" id="ARBA00000971"/>
    </source>
</evidence>
<dbReference type="EC" id="5.2.1.8" evidence="6"/>
<reference evidence="9 10" key="1">
    <citation type="submission" date="2023-11" db="EMBL/GenBank/DDBJ databases">
        <title>Draft genome of Azohydromonas lata strain H1 (DSM1123), a polyhydroxyalkanoate producer.</title>
        <authorList>
            <person name="Traversa D."/>
            <person name="D'Addabbo P."/>
            <person name="Pazzani C."/>
            <person name="Manzari C."/>
            <person name="Chiara M."/>
            <person name="Scrascia M."/>
        </authorList>
    </citation>
    <scope>NUCLEOTIDE SEQUENCE [LARGE SCALE GENOMIC DNA]</scope>
    <source>
        <strain evidence="9 10">H1</strain>
    </source>
</reference>
<keyword evidence="7" id="KW-0732">Signal</keyword>
<accession>A0ABU5IBG5</accession>
<dbReference type="Gene3D" id="3.10.50.40">
    <property type="match status" value="1"/>
</dbReference>
<dbReference type="EMBL" id="JAXOJX010000005">
    <property type="protein sequence ID" value="MDZ5456030.1"/>
    <property type="molecule type" value="Genomic_DNA"/>
</dbReference>
<keyword evidence="3 5" id="KW-0697">Rotamase</keyword>
<feature type="signal peptide" evidence="7">
    <location>
        <begin position="1"/>
        <end position="21"/>
    </location>
</feature>
<keyword evidence="4 5" id="KW-0413">Isomerase</keyword>
<comment type="catalytic activity">
    <reaction evidence="1 5 6">
        <text>[protein]-peptidylproline (omega=180) = [protein]-peptidylproline (omega=0)</text>
        <dbReference type="Rhea" id="RHEA:16237"/>
        <dbReference type="Rhea" id="RHEA-COMP:10747"/>
        <dbReference type="Rhea" id="RHEA-COMP:10748"/>
        <dbReference type="ChEBI" id="CHEBI:83833"/>
        <dbReference type="ChEBI" id="CHEBI:83834"/>
        <dbReference type="EC" id="5.2.1.8"/>
    </reaction>
</comment>
<feature type="domain" description="PPIase FKBP-type" evidence="8">
    <location>
        <begin position="50"/>
        <end position="136"/>
    </location>
</feature>
<dbReference type="GO" id="GO:0003755">
    <property type="term" value="F:peptidyl-prolyl cis-trans isomerase activity"/>
    <property type="evidence" value="ECO:0007669"/>
    <property type="project" value="UniProtKB-EC"/>
</dbReference>
<dbReference type="PANTHER" id="PTHR43811:SF19">
    <property type="entry name" value="39 KDA FK506-BINDING NUCLEAR PROTEIN"/>
    <property type="match status" value="1"/>
</dbReference>
<evidence type="ECO:0000256" key="3">
    <source>
        <dbReference type="ARBA" id="ARBA00023110"/>
    </source>
</evidence>
<evidence type="ECO:0000256" key="2">
    <source>
        <dbReference type="ARBA" id="ARBA00006577"/>
    </source>
</evidence>
<dbReference type="Proteomes" id="UP001293718">
    <property type="component" value="Unassembled WGS sequence"/>
</dbReference>
<comment type="caution">
    <text evidence="9">The sequence shown here is derived from an EMBL/GenBank/DDBJ whole genome shotgun (WGS) entry which is preliminary data.</text>
</comment>
<organism evidence="9 10">
    <name type="scientific">Azohydromonas lata</name>
    <dbReference type="NCBI Taxonomy" id="45677"/>
    <lineage>
        <taxon>Bacteria</taxon>
        <taxon>Pseudomonadati</taxon>
        <taxon>Pseudomonadota</taxon>
        <taxon>Betaproteobacteria</taxon>
        <taxon>Burkholderiales</taxon>
        <taxon>Sphaerotilaceae</taxon>
        <taxon>Azohydromonas</taxon>
    </lineage>
</organism>
<gene>
    <name evidence="9" type="ORF">SM757_05545</name>
</gene>
<keyword evidence="10" id="KW-1185">Reference proteome</keyword>
<protein>
    <recommendedName>
        <fullName evidence="6">Peptidyl-prolyl cis-trans isomerase</fullName>
        <ecNumber evidence="6">5.2.1.8</ecNumber>
    </recommendedName>
</protein>
<evidence type="ECO:0000256" key="4">
    <source>
        <dbReference type="ARBA" id="ARBA00023235"/>
    </source>
</evidence>
<proteinExistence type="inferred from homology"/>
<dbReference type="InterPro" id="IPR046357">
    <property type="entry name" value="PPIase_dom_sf"/>
</dbReference>
<evidence type="ECO:0000256" key="5">
    <source>
        <dbReference type="PROSITE-ProRule" id="PRU00277"/>
    </source>
</evidence>
<evidence type="ECO:0000313" key="9">
    <source>
        <dbReference type="EMBL" id="MDZ5456030.1"/>
    </source>
</evidence>
<dbReference type="InterPro" id="IPR001179">
    <property type="entry name" value="PPIase_FKBP_dom"/>
</dbReference>
<dbReference type="PROSITE" id="PS50059">
    <property type="entry name" value="FKBP_PPIASE"/>
    <property type="match status" value="1"/>
</dbReference>
<dbReference type="RefSeq" id="WP_322464699.1">
    <property type="nucleotide sequence ID" value="NZ_JAXOJX010000005.1"/>
</dbReference>
<evidence type="ECO:0000256" key="6">
    <source>
        <dbReference type="RuleBase" id="RU003915"/>
    </source>
</evidence>
<feature type="chain" id="PRO_5047023387" description="Peptidyl-prolyl cis-trans isomerase" evidence="7">
    <location>
        <begin position="22"/>
        <end position="138"/>
    </location>
</feature>
<evidence type="ECO:0000259" key="8">
    <source>
        <dbReference type="PROSITE" id="PS50059"/>
    </source>
</evidence>
<evidence type="ECO:0000313" key="10">
    <source>
        <dbReference type="Proteomes" id="UP001293718"/>
    </source>
</evidence>
<dbReference type="SUPFAM" id="SSF54534">
    <property type="entry name" value="FKBP-like"/>
    <property type="match status" value="1"/>
</dbReference>